<feature type="transmembrane region" description="Helical" evidence="2">
    <location>
        <begin position="33"/>
        <end position="53"/>
    </location>
</feature>
<reference evidence="5" key="4">
    <citation type="journal article" date="2017" name="Pflugers Arch.">
        <title>Comparative transcriptomic analysis identifies evolutionarily conserved gene products in the vertebrate renal distal convoluted tubule.</title>
        <authorList>
            <person name="Sugano Y."/>
            <person name="Cianciolo Cosentino C."/>
            <person name="Loffing-Cueni D."/>
            <person name="Neuhauss S.C.F."/>
            <person name="Loffing J."/>
        </authorList>
    </citation>
    <scope>NUCLEOTIDE SEQUENCE</scope>
    <source>
        <strain evidence="5">Tuebingen</strain>
    </source>
</reference>
<reference evidence="5" key="5">
    <citation type="journal article" date="2019" name="J. Physiol. (Lond.)">
        <title>Role of zebrafish ClC-K/barttin channels in apical kidney chloride reabsorption.</title>
        <authorList>
            <person name="Perez-Rius C."/>
            <person name="Castellanos A."/>
            <person name="Gaitan-Penas H."/>
            <person name="Navarro A."/>
            <person name="Artuch R."/>
            <person name="Barrallo-Gimeno A."/>
            <person name="Estevez R."/>
        </authorList>
    </citation>
    <scope>NUCLEOTIDE SEQUENCE</scope>
    <source>
        <strain evidence="5">Tuebingen</strain>
    </source>
</reference>
<keyword evidence="2" id="KW-0472">Membrane</keyword>
<keyword evidence="2" id="KW-1133">Transmembrane helix</keyword>
<keyword evidence="2" id="KW-0812">Transmembrane</keyword>
<gene>
    <name evidence="3 5 6" type="primary">bsnd</name>
    <name evidence="5" type="synonym">im:7136367</name>
    <name evidence="5" type="synonym">si:dkeyp-51f12.4</name>
</gene>
<evidence type="ECO:0000313" key="4">
    <source>
        <dbReference type="Proteomes" id="UP000000437"/>
    </source>
</evidence>
<dbReference type="PANTHER" id="PTHR28399">
    <property type="entry name" value="BARTTIN"/>
    <property type="match status" value="1"/>
</dbReference>
<protein>
    <submittedName>
        <fullName evidence="3 5">Barttin</fullName>
    </submittedName>
</protein>
<organism evidence="3">
    <name type="scientific">Danio rerio</name>
    <name type="common">Zebrafish</name>
    <name type="synonym">Brachydanio rerio</name>
    <dbReference type="NCBI Taxonomy" id="7955"/>
    <lineage>
        <taxon>Eukaryota</taxon>
        <taxon>Metazoa</taxon>
        <taxon>Chordata</taxon>
        <taxon>Craniata</taxon>
        <taxon>Vertebrata</taxon>
        <taxon>Euteleostomi</taxon>
        <taxon>Actinopterygii</taxon>
        <taxon>Neopterygii</taxon>
        <taxon>Teleostei</taxon>
        <taxon>Ostariophysi</taxon>
        <taxon>Cypriniformes</taxon>
        <taxon>Danionidae</taxon>
        <taxon>Danioninae</taxon>
        <taxon>Danio</taxon>
    </lineage>
</organism>
<dbReference type="AGR" id="ZFIN:ZDB-GENE-070705-548"/>
<feature type="transmembrane region" description="Helical" evidence="2">
    <location>
        <begin position="6"/>
        <end position="26"/>
    </location>
</feature>
<dbReference type="OrthoDB" id="9944479at2759"/>
<dbReference type="InterPro" id="IPR029181">
    <property type="entry name" value="Barttin"/>
</dbReference>
<reference evidence="5" key="1">
    <citation type="journal article" date="2011" name="J. Physiol. (Lond.)">
        <title>Functional and developmental expression of a zebrafish Kir1.1 (ROMK) potassium channel homologue Kcnj1.</title>
        <authorList>
            <person name="Abbas L."/>
            <person name="Hajihashemi S."/>
            <person name="Stead L.F."/>
            <person name="Cooper G.J."/>
            <person name="Ware T.L."/>
            <person name="Munsey T.S."/>
            <person name="Whitfield T.T."/>
            <person name="White S.J."/>
        </authorList>
    </citation>
    <scope>NUCLEOTIDE SEQUENCE</scope>
    <source>
        <strain evidence="5">Tuebingen</strain>
    </source>
</reference>
<reference evidence="3" key="2">
    <citation type="submission" date="2011-07" db="UniProtKB">
        <authorList>
            <consortium name="Ensembl"/>
        </authorList>
    </citation>
    <scope>IDENTIFICATION</scope>
    <source>
        <strain evidence="3">Tuebingen</strain>
    </source>
</reference>
<evidence type="ECO:0000313" key="5">
    <source>
        <dbReference type="RefSeq" id="NP_001292552.1"/>
    </source>
</evidence>
<dbReference type="AlphaFoldDB" id="E7F4W6"/>
<dbReference type="STRING" id="7955.ENSDARP00000107868"/>
<dbReference type="GeneID" id="497323"/>
<keyword evidence="4" id="KW-1185">Reference proteome</keyword>
<dbReference type="CTD" id="7809"/>
<dbReference type="GeneTree" id="ENSGT00390000008549"/>
<dbReference type="EMBL" id="BX323071">
    <property type="status" value="NOT_ANNOTATED_CDS"/>
    <property type="molecule type" value="Genomic_DNA"/>
</dbReference>
<evidence type="ECO:0000313" key="3">
    <source>
        <dbReference type="Ensembl" id="ENSDARP00000107868"/>
    </source>
</evidence>
<dbReference type="GO" id="GO:0016323">
    <property type="term" value="C:basolateral plasma membrane"/>
    <property type="evidence" value="ECO:0000318"/>
    <property type="project" value="GO_Central"/>
</dbReference>
<dbReference type="HOGENOM" id="CLU_1551138_0_0_1"/>
<evidence type="ECO:0000256" key="1">
    <source>
        <dbReference type="SAM" id="MobiDB-lite"/>
    </source>
</evidence>
<reference evidence="5" key="6">
    <citation type="submission" date="2025-04" db="UniProtKB">
        <authorList>
            <consortium name="RefSeq"/>
        </authorList>
    </citation>
    <scope>IDENTIFICATION</scope>
    <source>
        <strain evidence="5">Tuebingen</strain>
    </source>
</reference>
<dbReference type="eggNOG" id="ENOG502S3DP">
    <property type="taxonomic scope" value="Eukaryota"/>
</dbReference>
<accession>A0A8M1P1C8</accession>
<feature type="compositionally biased region" description="Basic and acidic residues" evidence="1">
    <location>
        <begin position="144"/>
        <end position="155"/>
    </location>
</feature>
<dbReference type="ZFIN" id="ZDB-GENE-070705-548">
    <property type="gene designation" value="bsnd"/>
</dbReference>
<dbReference type="Ensembl" id="ENSDART00000122298.3">
    <property type="protein sequence ID" value="ENSDARP00000107868.2"/>
    <property type="gene ID" value="ENSDARG00000086265.3"/>
</dbReference>
<name>E7F4W6_DANRE</name>
<dbReference type="KEGG" id="dre:497323"/>
<dbReference type="GO" id="GO:0015108">
    <property type="term" value="F:chloride transmembrane transporter activity"/>
    <property type="evidence" value="ECO:0000314"/>
    <property type="project" value="ZFIN"/>
</dbReference>
<feature type="region of interest" description="Disordered" evidence="1">
    <location>
        <begin position="131"/>
        <end position="175"/>
    </location>
</feature>
<dbReference type="Pfam" id="PF15462">
    <property type="entry name" value="Barttin"/>
    <property type="match status" value="1"/>
</dbReference>
<dbReference type="GO" id="GO:0006821">
    <property type="term" value="P:chloride transport"/>
    <property type="evidence" value="ECO:0000318"/>
    <property type="project" value="GO_Central"/>
</dbReference>
<feature type="compositionally biased region" description="Low complexity" evidence="1">
    <location>
        <begin position="131"/>
        <end position="141"/>
    </location>
</feature>
<dbReference type="OMA" id="TFCAMGV"/>
<dbReference type="RefSeq" id="NP_001292552.1">
    <property type="nucleotide sequence ID" value="NM_001305623.1"/>
</dbReference>
<dbReference type="Bgee" id="ENSDARG00000086265">
    <property type="expression patterns" value="Expressed in head kidney and 11 other cell types or tissues"/>
</dbReference>
<evidence type="ECO:0000256" key="2">
    <source>
        <dbReference type="SAM" id="Phobius"/>
    </source>
</evidence>
<dbReference type="PANTHER" id="PTHR28399:SF1">
    <property type="entry name" value="BARTTIN"/>
    <property type="match status" value="1"/>
</dbReference>
<dbReference type="PhylomeDB" id="E7F4W6"/>
<feature type="compositionally biased region" description="Polar residues" evidence="1">
    <location>
        <begin position="166"/>
        <end position="175"/>
    </location>
</feature>
<reference evidence="3 4" key="3">
    <citation type="journal article" date="2013" name="Nature">
        <title>The zebrafish reference genome sequence and its relationship to the human genome.</title>
        <authorList>
            <consortium name="Genome Reference Consortium Zebrafish"/>
            <person name="Howe K."/>
            <person name="Clark M.D."/>
            <person name="Torroja C.F."/>
            <person name="Torrance J."/>
            <person name="Berthelot C."/>
            <person name="Muffato M."/>
            <person name="Collins J.E."/>
            <person name="Humphray S."/>
            <person name="McLaren K."/>
            <person name="Matthews L."/>
            <person name="McLaren S."/>
            <person name="Sealy I."/>
            <person name="Caccamo M."/>
            <person name="Churcher C."/>
            <person name="Scott C."/>
            <person name="Barrett J.C."/>
            <person name="Koch R."/>
            <person name="Rauch G.J."/>
            <person name="White S."/>
            <person name="Chow W."/>
            <person name="Kilian B."/>
            <person name="Quintais L.T."/>
            <person name="Guerra-Assuncao J.A."/>
            <person name="Zhou Y."/>
            <person name="Gu Y."/>
            <person name="Yen J."/>
            <person name="Vogel J.H."/>
            <person name="Eyre T."/>
            <person name="Redmond S."/>
            <person name="Banerjee R."/>
            <person name="Chi J."/>
            <person name="Fu B."/>
            <person name="Langley E."/>
            <person name="Maguire S.F."/>
            <person name="Laird G.K."/>
            <person name="Lloyd D."/>
            <person name="Kenyon E."/>
            <person name="Donaldson S."/>
            <person name="Sehra H."/>
            <person name="Almeida-King J."/>
            <person name="Loveland J."/>
            <person name="Trevanion S."/>
            <person name="Jones M."/>
            <person name="Quail M."/>
            <person name="Willey D."/>
            <person name="Hunt A."/>
            <person name="Burton J."/>
            <person name="Sims S."/>
            <person name="McLay K."/>
            <person name="Plumb B."/>
            <person name="Davis J."/>
            <person name="Clee C."/>
            <person name="Oliver K."/>
            <person name="Clark R."/>
            <person name="Riddle C."/>
            <person name="Elliot D."/>
            <person name="Eliott D."/>
            <person name="Threadgold G."/>
            <person name="Harden G."/>
            <person name="Ware D."/>
            <person name="Begum S."/>
            <person name="Mortimore B."/>
            <person name="Mortimer B."/>
            <person name="Kerry G."/>
            <person name="Heath P."/>
            <person name="Phillimore B."/>
            <person name="Tracey A."/>
            <person name="Corby N."/>
            <person name="Dunn M."/>
            <person name="Johnson C."/>
            <person name="Wood J."/>
            <person name="Clark S."/>
            <person name="Pelan S."/>
            <person name="Griffiths G."/>
            <person name="Smith M."/>
            <person name="Glithero R."/>
            <person name="Howden P."/>
            <person name="Barker N."/>
            <person name="Lloyd C."/>
            <person name="Stevens C."/>
            <person name="Harley J."/>
            <person name="Holt K."/>
            <person name="Panagiotidis G."/>
            <person name="Lovell J."/>
            <person name="Beasley H."/>
            <person name="Henderson C."/>
            <person name="Gordon D."/>
            <person name="Auger K."/>
            <person name="Wright D."/>
            <person name="Collins J."/>
            <person name="Raisen C."/>
            <person name="Dyer L."/>
            <person name="Leung K."/>
            <person name="Robertson L."/>
            <person name="Ambridge K."/>
            <person name="Leongamornlert D."/>
            <person name="McGuire S."/>
            <person name="Gilderthorp R."/>
            <person name="Griffiths C."/>
            <person name="Manthravadi D."/>
            <person name="Nichol S."/>
            <person name="Barker G."/>
            <person name="Whitehead S."/>
            <person name="Kay M."/>
            <person name="Brown J."/>
            <person name="Murnane C."/>
            <person name="Gray E."/>
            <person name="Humphries M."/>
            <person name="Sycamore N."/>
            <person name="Barker D."/>
            <person name="Saunders D."/>
            <person name="Wallis J."/>
            <person name="Babbage A."/>
            <person name="Hammond S."/>
            <person name="Mashreghi-Mohammadi M."/>
            <person name="Barr L."/>
            <person name="Martin S."/>
            <person name="Wray P."/>
            <person name="Ellington A."/>
            <person name="Matthews N."/>
            <person name="Ellwood M."/>
            <person name="Woodmansey R."/>
            <person name="Clark G."/>
            <person name="Cooper J."/>
            <person name="Cooper J."/>
            <person name="Tromans A."/>
            <person name="Grafham D."/>
            <person name="Skuce C."/>
            <person name="Pandian R."/>
            <person name="Andrews R."/>
            <person name="Harrison E."/>
            <person name="Kimberley A."/>
            <person name="Garnett J."/>
            <person name="Fosker N."/>
            <person name="Hall R."/>
            <person name="Garner P."/>
            <person name="Kelly D."/>
            <person name="Bird C."/>
            <person name="Palmer S."/>
            <person name="Gehring I."/>
            <person name="Berger A."/>
            <person name="Dooley C.M."/>
            <person name="Ersan-Urun Z."/>
            <person name="Eser C."/>
            <person name="Geiger H."/>
            <person name="Geisler M."/>
            <person name="Karotki L."/>
            <person name="Kirn A."/>
            <person name="Konantz J."/>
            <person name="Konantz M."/>
            <person name="Oberlander M."/>
            <person name="Rudolph-Geiger S."/>
            <person name="Teucke M."/>
            <person name="Lanz C."/>
            <person name="Raddatz G."/>
            <person name="Osoegawa K."/>
            <person name="Zhu B."/>
            <person name="Rapp A."/>
            <person name="Widaa S."/>
            <person name="Langford C."/>
            <person name="Yang F."/>
            <person name="Schuster S.C."/>
            <person name="Carter N.P."/>
            <person name="Harrow J."/>
            <person name="Ning Z."/>
            <person name="Herrero J."/>
            <person name="Searle S.M."/>
            <person name="Enright A."/>
            <person name="Geisler R."/>
            <person name="Plasterk R.H."/>
            <person name="Lee C."/>
            <person name="Westerfield M."/>
            <person name="de Jong P.J."/>
            <person name="Zon L.I."/>
            <person name="Postlethwait J.H."/>
            <person name="Nusslein-Volhard C."/>
            <person name="Hubbard T.J."/>
            <person name="Roest Crollius H."/>
            <person name="Rogers J."/>
            <person name="Stemple D.L."/>
        </authorList>
    </citation>
    <scope>NUCLEOTIDE SEQUENCE [LARGE SCALE GENOMIC DNA]</scope>
    <source>
        <strain evidence="3">Tuebingen</strain>
    </source>
</reference>
<dbReference type="GO" id="GO:0017081">
    <property type="term" value="F:chloride channel regulator activity"/>
    <property type="evidence" value="ECO:0000318"/>
    <property type="project" value="GO_Central"/>
</dbReference>
<evidence type="ECO:0000313" key="6">
    <source>
        <dbReference type="ZFIN" id="ZDB-GENE-070705-548"/>
    </source>
</evidence>
<sequence>MAENKPYRYGLIVLGMAFVALGMFMISVEEPHVFVTFCAMGVIMMGIGTVWTVCQCYPRVTVILQEKEELCGAEKQDLIEGRSDEKSSAKPVKAPLAGFCDDDEAEISADPKLHTESKRSEHVIVLQTCRSSPSVLTCSSSPQTDRKSSRPDPNREMYYGRVKDSCNVTSELESE</sequence>
<dbReference type="PaxDb" id="7955-ENSDARP00000107868"/>
<proteinExistence type="predicted"/>
<dbReference type="Proteomes" id="UP000000437">
    <property type="component" value="Chromosome 20"/>
</dbReference>
<accession>E7F4W6</accession>